<accession>A0A8K0CGY8</accession>
<dbReference type="AlphaFoldDB" id="A0A8K0CGY8"/>
<evidence type="ECO:0000313" key="2">
    <source>
        <dbReference type="EMBL" id="KAF2884343.1"/>
    </source>
</evidence>
<protein>
    <submittedName>
        <fullName evidence="2">Uncharacterized protein</fullName>
    </submittedName>
</protein>
<feature type="compositionally biased region" description="Basic and acidic residues" evidence="1">
    <location>
        <begin position="148"/>
        <end position="161"/>
    </location>
</feature>
<sequence>MESDEYRKVNPFHSLSSRQKRRTVLKETSLSVLNTESAEVLCLPQKERLLVPDAKTLLKLPRTECQKILQITRGKYDYFGIHEDLLSIISKNNCGKQGLPDNLQININIDGLPIAKSSNSTLSPILATWESARKRACDTDYSIQSESELGKGRPRKGESPKLSKLILGRKN</sequence>
<dbReference type="EMBL" id="VTPC01090181">
    <property type="protein sequence ID" value="KAF2884343.1"/>
    <property type="molecule type" value="Genomic_DNA"/>
</dbReference>
<evidence type="ECO:0000256" key="1">
    <source>
        <dbReference type="SAM" id="MobiDB-lite"/>
    </source>
</evidence>
<reference evidence="2" key="1">
    <citation type="submission" date="2019-08" db="EMBL/GenBank/DDBJ databases">
        <title>The genome of the North American firefly Photinus pyralis.</title>
        <authorList>
            <consortium name="Photinus pyralis genome working group"/>
            <person name="Fallon T.R."/>
            <person name="Sander Lower S.E."/>
            <person name="Weng J.-K."/>
        </authorList>
    </citation>
    <scope>NUCLEOTIDE SEQUENCE</scope>
    <source>
        <strain evidence="2">TRF0915ILg1</strain>
        <tissue evidence="2">Whole body</tissue>
    </source>
</reference>
<organism evidence="2 3">
    <name type="scientific">Ignelater luminosus</name>
    <name type="common">Cucubano</name>
    <name type="synonym">Pyrophorus luminosus</name>
    <dbReference type="NCBI Taxonomy" id="2038154"/>
    <lineage>
        <taxon>Eukaryota</taxon>
        <taxon>Metazoa</taxon>
        <taxon>Ecdysozoa</taxon>
        <taxon>Arthropoda</taxon>
        <taxon>Hexapoda</taxon>
        <taxon>Insecta</taxon>
        <taxon>Pterygota</taxon>
        <taxon>Neoptera</taxon>
        <taxon>Endopterygota</taxon>
        <taxon>Coleoptera</taxon>
        <taxon>Polyphaga</taxon>
        <taxon>Elateriformia</taxon>
        <taxon>Elateroidea</taxon>
        <taxon>Elateridae</taxon>
        <taxon>Agrypninae</taxon>
        <taxon>Pyrophorini</taxon>
        <taxon>Ignelater</taxon>
    </lineage>
</organism>
<comment type="caution">
    <text evidence="2">The sequence shown here is derived from an EMBL/GenBank/DDBJ whole genome shotgun (WGS) entry which is preliminary data.</text>
</comment>
<gene>
    <name evidence="2" type="ORF">ILUMI_21833</name>
</gene>
<dbReference type="OrthoDB" id="6629909at2759"/>
<proteinExistence type="predicted"/>
<evidence type="ECO:0000313" key="3">
    <source>
        <dbReference type="Proteomes" id="UP000801492"/>
    </source>
</evidence>
<keyword evidence="3" id="KW-1185">Reference proteome</keyword>
<dbReference type="Proteomes" id="UP000801492">
    <property type="component" value="Unassembled WGS sequence"/>
</dbReference>
<feature type="region of interest" description="Disordered" evidence="1">
    <location>
        <begin position="143"/>
        <end position="171"/>
    </location>
</feature>
<name>A0A8K0CGY8_IGNLU</name>